<dbReference type="OrthoDB" id="9798842at2"/>
<dbReference type="GO" id="GO:0016151">
    <property type="term" value="F:nickel cation binding"/>
    <property type="evidence" value="ECO:0007669"/>
    <property type="project" value="UniProtKB-UniRule"/>
</dbReference>
<accession>A0A286ICP2</accession>
<dbReference type="Pfam" id="PF01774">
    <property type="entry name" value="UreD"/>
    <property type="match status" value="1"/>
</dbReference>
<keyword evidence="3" id="KW-0963">Cytoplasm</keyword>
<name>A0A286ICP2_9HYPH</name>
<evidence type="ECO:0000313" key="5">
    <source>
        <dbReference type="EMBL" id="SOE17777.1"/>
    </source>
</evidence>
<dbReference type="HAMAP" id="MF_01384">
    <property type="entry name" value="UreD"/>
    <property type="match status" value="1"/>
</dbReference>
<dbReference type="PANTHER" id="PTHR33643:SF1">
    <property type="entry name" value="UREASE ACCESSORY PROTEIN D"/>
    <property type="match status" value="1"/>
</dbReference>
<dbReference type="RefSeq" id="WP_097108290.1">
    <property type="nucleotide sequence ID" value="NZ_OCPC01000003.1"/>
</dbReference>
<comment type="subunit">
    <text evidence="3">UreD, UreF and UreG form a complex that acts as a GTP-hydrolysis-dependent molecular chaperone, activating the urease apoprotein by helping to assemble the nickel containing metallocenter of UreC. The UreE protein probably delivers the nickel.</text>
</comment>
<protein>
    <recommendedName>
        <fullName evidence="3">Urease accessory protein UreD</fullName>
    </recommendedName>
</protein>
<dbReference type="AlphaFoldDB" id="A0A286ICP2"/>
<gene>
    <name evidence="3" type="primary">ureD</name>
    <name evidence="5" type="ORF">SAMN05877838_2680</name>
</gene>
<evidence type="ECO:0000256" key="2">
    <source>
        <dbReference type="ARBA" id="ARBA00023186"/>
    </source>
</evidence>
<feature type="region of interest" description="Disordered" evidence="4">
    <location>
        <begin position="1"/>
        <end position="28"/>
    </location>
</feature>
<reference evidence="6" key="1">
    <citation type="submission" date="2017-08" db="EMBL/GenBank/DDBJ databases">
        <authorList>
            <person name="Varghese N."/>
            <person name="Submissions S."/>
        </authorList>
    </citation>
    <scope>NUCLEOTIDE SEQUENCE [LARGE SCALE GENOMIC DNA]</scope>
    <source>
        <strain evidence="6">KCTC 23107</strain>
    </source>
</reference>
<evidence type="ECO:0000256" key="4">
    <source>
        <dbReference type="SAM" id="MobiDB-lite"/>
    </source>
</evidence>
<dbReference type="PANTHER" id="PTHR33643">
    <property type="entry name" value="UREASE ACCESSORY PROTEIN D"/>
    <property type="match status" value="1"/>
</dbReference>
<keyword evidence="2 3" id="KW-0143">Chaperone</keyword>
<keyword evidence="3" id="KW-0996">Nickel insertion</keyword>
<comment type="similarity">
    <text evidence="1 3">Belongs to the UreD family.</text>
</comment>
<evidence type="ECO:0000256" key="1">
    <source>
        <dbReference type="ARBA" id="ARBA00007177"/>
    </source>
</evidence>
<proteinExistence type="inferred from homology"/>
<evidence type="ECO:0000313" key="6">
    <source>
        <dbReference type="Proteomes" id="UP000219465"/>
    </source>
</evidence>
<keyword evidence="6" id="KW-1185">Reference proteome</keyword>
<dbReference type="InterPro" id="IPR002669">
    <property type="entry name" value="UreD"/>
</dbReference>
<comment type="subcellular location">
    <subcellularLocation>
        <location evidence="3">Cytoplasm</location>
    </subcellularLocation>
</comment>
<dbReference type="Proteomes" id="UP000219465">
    <property type="component" value="Unassembled WGS sequence"/>
</dbReference>
<dbReference type="GO" id="GO:0005737">
    <property type="term" value="C:cytoplasm"/>
    <property type="evidence" value="ECO:0007669"/>
    <property type="project" value="UniProtKB-SubCell"/>
</dbReference>
<comment type="function">
    <text evidence="3">Required for maturation of urease via the functional incorporation of the urease nickel metallocenter.</text>
</comment>
<organism evidence="5 6">
    <name type="scientific">Hoeflea halophila</name>
    <dbReference type="NCBI Taxonomy" id="714899"/>
    <lineage>
        <taxon>Bacteria</taxon>
        <taxon>Pseudomonadati</taxon>
        <taxon>Pseudomonadota</taxon>
        <taxon>Alphaproteobacteria</taxon>
        <taxon>Hyphomicrobiales</taxon>
        <taxon>Rhizobiaceae</taxon>
        <taxon>Hoeflea</taxon>
    </lineage>
</organism>
<sequence>MTSLFPLPIPQGGSALQRTRGGGRLSVKQSAGESRIDRLYQEGAARIRIPRVQPGLPLEAVLINTAGGLTGGDQMDWRFEAGSCASMTLATQACEKTYKAHGTSEAQVSVQLKLHPDSSLAWLPQETILFDRARLARSIEVDMAAGSRLLMIEPLVFGRLAMEEAVINGYFRDRWRVRQEGRLLHAEEMRLGPDVADTLARKAVADAGLAMATVLLIAPEAEARLAAARKLIGETGGVSHVRMRSREAGNAQTGKLLARIVARDSYDLRKVLVPLIRLLNPLGGVPKVWSI</sequence>
<evidence type="ECO:0000256" key="3">
    <source>
        <dbReference type="HAMAP-Rule" id="MF_01384"/>
    </source>
</evidence>
<dbReference type="EMBL" id="OCPC01000003">
    <property type="protein sequence ID" value="SOE17777.1"/>
    <property type="molecule type" value="Genomic_DNA"/>
</dbReference>